<name>A0A1B2EML9_9HYPH</name>
<dbReference type="AlphaFoldDB" id="A0A1B2EML9"/>
<feature type="transmembrane region" description="Helical" evidence="1">
    <location>
        <begin position="33"/>
        <end position="54"/>
    </location>
</feature>
<accession>A0A1B2EML9</accession>
<dbReference type="EMBL" id="CP016616">
    <property type="protein sequence ID" value="ANY81189.1"/>
    <property type="molecule type" value="Genomic_DNA"/>
</dbReference>
<keyword evidence="1" id="KW-0812">Transmembrane</keyword>
<gene>
    <name evidence="2" type="ORF">BB934_25670</name>
</gene>
<sequence>MEAPAFGPPAAIPETGEAALEARPPGTARVETMLETVGIAIFAALLVGAAVILIRRNRR</sequence>
<keyword evidence="1" id="KW-0472">Membrane</keyword>
<organism evidence="2">
    <name type="scientific">Microvirga ossetica</name>
    <dbReference type="NCBI Taxonomy" id="1882682"/>
    <lineage>
        <taxon>Bacteria</taxon>
        <taxon>Pseudomonadati</taxon>
        <taxon>Pseudomonadota</taxon>
        <taxon>Alphaproteobacteria</taxon>
        <taxon>Hyphomicrobiales</taxon>
        <taxon>Methylobacteriaceae</taxon>
        <taxon>Microvirga</taxon>
    </lineage>
</organism>
<evidence type="ECO:0000256" key="1">
    <source>
        <dbReference type="SAM" id="Phobius"/>
    </source>
</evidence>
<dbReference type="KEGG" id="moc:BB934_25670"/>
<proteinExistence type="predicted"/>
<evidence type="ECO:0000313" key="2">
    <source>
        <dbReference type="EMBL" id="ANY81189.1"/>
    </source>
</evidence>
<protein>
    <submittedName>
        <fullName evidence="2">Uncharacterized protein</fullName>
    </submittedName>
</protein>
<reference evidence="2" key="1">
    <citation type="submission" date="2016-07" db="EMBL/GenBank/DDBJ databases">
        <title>Microvirga ossetica sp. nov. a new species of rhizobia isolated from root nodules of the legume species Vicia alpestris Steven originated from North Ossetia region in the Caucasus.</title>
        <authorList>
            <person name="Safronova V.I."/>
            <person name="Kuznetsova I.G."/>
            <person name="Sazanova A.L."/>
            <person name="Belimov A."/>
            <person name="Andronov E."/>
            <person name="Osledkin Y.S."/>
            <person name="Onishchuk O.P."/>
            <person name="Kurchak O.N."/>
            <person name="Shaposhnikov A.I."/>
            <person name="Willems A."/>
            <person name="Tikhonovich I.A."/>
        </authorList>
    </citation>
    <scope>NUCLEOTIDE SEQUENCE [LARGE SCALE GENOMIC DNA]</scope>
    <source>
        <strain evidence="2">V5/3M</strain>
    </source>
</reference>
<keyword evidence="1" id="KW-1133">Transmembrane helix</keyword>
<dbReference type="RefSeq" id="WP_099512251.1">
    <property type="nucleotide sequence ID" value="NZ_CP016616.1"/>
</dbReference>